<dbReference type="Gene3D" id="3.80.10.10">
    <property type="entry name" value="Ribonuclease Inhibitor"/>
    <property type="match status" value="1"/>
</dbReference>
<organism evidence="1 2">
    <name type="scientific">Suillus discolor</name>
    <dbReference type="NCBI Taxonomy" id="1912936"/>
    <lineage>
        <taxon>Eukaryota</taxon>
        <taxon>Fungi</taxon>
        <taxon>Dikarya</taxon>
        <taxon>Basidiomycota</taxon>
        <taxon>Agaricomycotina</taxon>
        <taxon>Agaricomycetes</taxon>
        <taxon>Agaricomycetidae</taxon>
        <taxon>Boletales</taxon>
        <taxon>Suillineae</taxon>
        <taxon>Suillaceae</taxon>
        <taxon>Suillus</taxon>
    </lineage>
</organism>
<dbReference type="SUPFAM" id="SSF52047">
    <property type="entry name" value="RNI-like"/>
    <property type="match status" value="1"/>
</dbReference>
<accession>A0A9P7EZ26</accession>
<dbReference type="EMBL" id="JABBWM010000070">
    <property type="protein sequence ID" value="KAG2096316.1"/>
    <property type="molecule type" value="Genomic_DNA"/>
</dbReference>
<keyword evidence="2" id="KW-1185">Reference proteome</keyword>
<dbReference type="RefSeq" id="XP_041288159.1">
    <property type="nucleotide sequence ID" value="XM_041443608.1"/>
</dbReference>
<dbReference type="Proteomes" id="UP000823399">
    <property type="component" value="Unassembled WGS sequence"/>
</dbReference>
<dbReference type="GeneID" id="64705867"/>
<evidence type="ECO:0000313" key="2">
    <source>
        <dbReference type="Proteomes" id="UP000823399"/>
    </source>
</evidence>
<dbReference type="OrthoDB" id="2691562at2759"/>
<dbReference type="InterPro" id="IPR032675">
    <property type="entry name" value="LRR_dom_sf"/>
</dbReference>
<name>A0A9P7EZ26_9AGAM</name>
<dbReference type="AlphaFoldDB" id="A0A9P7EZ26"/>
<gene>
    <name evidence="1" type="ORF">F5147DRAFT_818418</name>
</gene>
<sequence length="282" mass="32054">MVDWATWKHLSQLPTLLTLGIDQGYYDPSSLSNQDIVNLSFLNITSLSFLHVCNAADIITLMQHSQFPLLKEFKFEANYLSSEEAEQLFHALSHCKACRTLEEIFISSLEVRFVGPQNHKFLTPIPHFLCFTQLRTLQLKFSHSSIYLDNNMLLQAMSSWLHIRTLEINYLDDHLSSSEVSLRGLFAALSLCPQLHTLRVPINIATIDVDPDSEPIQHTSLRSLELETSETEIADAETLARIISAWLPCVDRVLSIDKRWDKFNKHLKSLRVATAPYVAGAC</sequence>
<reference evidence="1" key="1">
    <citation type="journal article" date="2020" name="New Phytol.">
        <title>Comparative genomics reveals dynamic genome evolution in host specialist ectomycorrhizal fungi.</title>
        <authorList>
            <person name="Lofgren L.A."/>
            <person name="Nguyen N.H."/>
            <person name="Vilgalys R."/>
            <person name="Ruytinx J."/>
            <person name="Liao H.L."/>
            <person name="Branco S."/>
            <person name="Kuo A."/>
            <person name="LaButti K."/>
            <person name="Lipzen A."/>
            <person name="Andreopoulos W."/>
            <person name="Pangilinan J."/>
            <person name="Riley R."/>
            <person name="Hundley H."/>
            <person name="Na H."/>
            <person name="Barry K."/>
            <person name="Grigoriev I.V."/>
            <person name="Stajich J.E."/>
            <person name="Kennedy P.G."/>
        </authorList>
    </citation>
    <scope>NUCLEOTIDE SEQUENCE</scope>
    <source>
        <strain evidence="1">FC423</strain>
    </source>
</reference>
<protein>
    <submittedName>
        <fullName evidence="1">Uncharacterized protein</fullName>
    </submittedName>
</protein>
<evidence type="ECO:0000313" key="1">
    <source>
        <dbReference type="EMBL" id="KAG2096316.1"/>
    </source>
</evidence>
<comment type="caution">
    <text evidence="1">The sequence shown here is derived from an EMBL/GenBank/DDBJ whole genome shotgun (WGS) entry which is preliminary data.</text>
</comment>
<proteinExistence type="predicted"/>